<dbReference type="PANTHER" id="PTHR39174:SF1">
    <property type="entry name" value="INNER MEMBRANE PROTEIN"/>
    <property type="match status" value="1"/>
</dbReference>
<name>A0ABV8VV30_9BACI</name>
<keyword evidence="3" id="KW-1185">Reference proteome</keyword>
<keyword evidence="1" id="KW-1133">Transmembrane helix</keyword>
<dbReference type="Proteomes" id="UP001595880">
    <property type="component" value="Unassembled WGS sequence"/>
</dbReference>
<feature type="transmembrane region" description="Helical" evidence="1">
    <location>
        <begin position="57"/>
        <end position="80"/>
    </location>
</feature>
<feature type="transmembrane region" description="Helical" evidence="1">
    <location>
        <begin position="20"/>
        <end position="37"/>
    </location>
</feature>
<comment type="caution">
    <text evidence="2">The sequence shown here is derived from an EMBL/GenBank/DDBJ whole genome shotgun (WGS) entry which is preliminary data.</text>
</comment>
<sequence length="92" mass="10897">MKIDSHLDERFKIANREARIGIILVIFNFFWWFGFAYGLGDKDPSEYSFVFGFPEWFFYSVIAGTIIMIMLVFLVVTFLFKDMSIDDKELND</sequence>
<evidence type="ECO:0000256" key="1">
    <source>
        <dbReference type="SAM" id="Phobius"/>
    </source>
</evidence>
<dbReference type="Pfam" id="PF06196">
    <property type="entry name" value="DUF997"/>
    <property type="match status" value="1"/>
</dbReference>
<keyword evidence="1" id="KW-0812">Transmembrane</keyword>
<reference evidence="3" key="1">
    <citation type="journal article" date="2019" name="Int. J. Syst. Evol. Microbiol.">
        <title>The Global Catalogue of Microorganisms (GCM) 10K type strain sequencing project: providing services to taxonomists for standard genome sequencing and annotation.</title>
        <authorList>
            <consortium name="The Broad Institute Genomics Platform"/>
            <consortium name="The Broad Institute Genome Sequencing Center for Infectious Disease"/>
            <person name="Wu L."/>
            <person name="Ma J."/>
        </authorList>
    </citation>
    <scope>NUCLEOTIDE SEQUENCE [LARGE SCALE GENOMIC DNA]</scope>
    <source>
        <strain evidence="3">KACC 14058</strain>
    </source>
</reference>
<dbReference type="InterPro" id="IPR010398">
    <property type="entry name" value="DUF997"/>
</dbReference>
<gene>
    <name evidence="2" type="ORF">ACFOZ1_03680</name>
</gene>
<protein>
    <submittedName>
        <fullName evidence="2">YhdT family protein</fullName>
    </submittedName>
</protein>
<keyword evidence="1" id="KW-0472">Membrane</keyword>
<dbReference type="PANTHER" id="PTHR39174">
    <property type="entry name" value="INNER MEMBRANE PROTEIN-RELATED"/>
    <property type="match status" value="1"/>
</dbReference>
<accession>A0ABV8VV30</accession>
<evidence type="ECO:0000313" key="3">
    <source>
        <dbReference type="Proteomes" id="UP001595880"/>
    </source>
</evidence>
<organism evidence="2 3">
    <name type="scientific">Gracilibacillus marinus</name>
    <dbReference type="NCBI Taxonomy" id="630535"/>
    <lineage>
        <taxon>Bacteria</taxon>
        <taxon>Bacillati</taxon>
        <taxon>Bacillota</taxon>
        <taxon>Bacilli</taxon>
        <taxon>Bacillales</taxon>
        <taxon>Bacillaceae</taxon>
        <taxon>Gracilibacillus</taxon>
    </lineage>
</organism>
<dbReference type="EMBL" id="JBHSDV010000001">
    <property type="protein sequence ID" value="MFC4386905.1"/>
    <property type="molecule type" value="Genomic_DNA"/>
</dbReference>
<dbReference type="RefSeq" id="WP_390196001.1">
    <property type="nucleotide sequence ID" value="NZ_JBHSDV010000001.1"/>
</dbReference>
<proteinExistence type="predicted"/>
<evidence type="ECO:0000313" key="2">
    <source>
        <dbReference type="EMBL" id="MFC4386905.1"/>
    </source>
</evidence>